<accession>A0A6H2A450</accession>
<name>A0A6H2A450_9ZZZZ</name>
<sequence>MKKEIRKFIEITRDNLEKDDSCGGWCIRCSLANAMGDKFWDDKDKTSDSEAIRQVFTNNIHSTSKVDFLCEETREYLKKKSGNEKMVFKTKKETLAFLDKMLRNK</sequence>
<protein>
    <submittedName>
        <fullName evidence="1">Uncharacterized protein</fullName>
    </submittedName>
</protein>
<reference evidence="1" key="1">
    <citation type="submission" date="2020-03" db="EMBL/GenBank/DDBJ databases">
        <title>The deep terrestrial virosphere.</title>
        <authorList>
            <person name="Holmfeldt K."/>
            <person name="Nilsson E."/>
            <person name="Simone D."/>
            <person name="Lopez-Fernandez M."/>
            <person name="Wu X."/>
            <person name="de Brujin I."/>
            <person name="Lundin D."/>
            <person name="Andersson A."/>
            <person name="Bertilsson S."/>
            <person name="Dopson M."/>
        </authorList>
    </citation>
    <scope>NUCLEOTIDE SEQUENCE</scope>
    <source>
        <strain evidence="1">TM448A04860</strain>
        <strain evidence="2">TM448B01528</strain>
    </source>
</reference>
<dbReference type="AlphaFoldDB" id="A0A6H2A450"/>
<organism evidence="1">
    <name type="scientific">viral metagenome</name>
    <dbReference type="NCBI Taxonomy" id="1070528"/>
    <lineage>
        <taxon>unclassified sequences</taxon>
        <taxon>metagenomes</taxon>
        <taxon>organismal metagenomes</taxon>
    </lineage>
</organism>
<gene>
    <name evidence="1" type="ORF">TM448A04860_0007</name>
    <name evidence="2" type="ORF">TM448B01528_0014</name>
</gene>
<proteinExistence type="predicted"/>
<evidence type="ECO:0000313" key="1">
    <source>
        <dbReference type="EMBL" id="QJA54421.1"/>
    </source>
</evidence>
<evidence type="ECO:0000313" key="2">
    <source>
        <dbReference type="EMBL" id="QJH99251.1"/>
    </source>
</evidence>
<dbReference type="EMBL" id="MT144777">
    <property type="protein sequence ID" value="QJH99251.1"/>
    <property type="molecule type" value="Genomic_DNA"/>
</dbReference>
<dbReference type="EMBL" id="MT144505">
    <property type="protein sequence ID" value="QJA54421.1"/>
    <property type="molecule type" value="Genomic_DNA"/>
</dbReference>